<dbReference type="Gene3D" id="3.30.460.10">
    <property type="entry name" value="Beta Polymerase, domain 2"/>
    <property type="match status" value="1"/>
</dbReference>
<dbReference type="InterPro" id="IPR007344">
    <property type="entry name" value="GrpB/CoaE"/>
</dbReference>
<evidence type="ECO:0000313" key="2">
    <source>
        <dbReference type="Proteomes" id="UP000808349"/>
    </source>
</evidence>
<comment type="caution">
    <text evidence="1">The sequence shown here is derived from an EMBL/GenBank/DDBJ whole genome shotgun (WGS) entry which is preliminary data.</text>
</comment>
<dbReference type="PANTHER" id="PTHR34822">
    <property type="entry name" value="GRPB DOMAIN PROTEIN (AFU_ORTHOLOGUE AFUA_1G01530)"/>
    <property type="match status" value="1"/>
</dbReference>
<dbReference type="EMBL" id="JADKFW010000007">
    <property type="protein sequence ID" value="MBK9718026.1"/>
    <property type="molecule type" value="Genomic_DNA"/>
</dbReference>
<gene>
    <name evidence="1" type="ORF">IPO85_11040</name>
</gene>
<organism evidence="1 2">
    <name type="scientific">Candidatus Defluviibacterium haderslevense</name>
    <dbReference type="NCBI Taxonomy" id="2981993"/>
    <lineage>
        <taxon>Bacteria</taxon>
        <taxon>Pseudomonadati</taxon>
        <taxon>Bacteroidota</taxon>
        <taxon>Saprospiria</taxon>
        <taxon>Saprospirales</taxon>
        <taxon>Saprospiraceae</taxon>
        <taxon>Candidatus Defluviibacterium</taxon>
    </lineage>
</organism>
<dbReference type="Proteomes" id="UP000808349">
    <property type="component" value="Unassembled WGS sequence"/>
</dbReference>
<proteinExistence type="predicted"/>
<accession>A0A9D7SAS6</accession>
<protein>
    <submittedName>
        <fullName evidence="1">GrpB family protein</fullName>
    </submittedName>
</protein>
<dbReference type="AlphaFoldDB" id="A0A9D7SAS6"/>
<evidence type="ECO:0000313" key="1">
    <source>
        <dbReference type="EMBL" id="MBK9718026.1"/>
    </source>
</evidence>
<dbReference type="PANTHER" id="PTHR34822:SF1">
    <property type="entry name" value="GRPB FAMILY PROTEIN"/>
    <property type="match status" value="1"/>
</dbReference>
<dbReference type="InterPro" id="IPR043519">
    <property type="entry name" value="NT_sf"/>
</dbReference>
<dbReference type="SUPFAM" id="SSF81301">
    <property type="entry name" value="Nucleotidyltransferase"/>
    <property type="match status" value="1"/>
</dbReference>
<reference evidence="1 2" key="1">
    <citation type="submission" date="2020-10" db="EMBL/GenBank/DDBJ databases">
        <title>Connecting structure to function with the recovery of over 1000 high-quality activated sludge metagenome-assembled genomes encoding full-length rRNA genes using long-read sequencing.</title>
        <authorList>
            <person name="Singleton C.M."/>
            <person name="Petriglieri F."/>
            <person name="Kristensen J.M."/>
            <person name="Kirkegaard R.H."/>
            <person name="Michaelsen T.Y."/>
            <person name="Andersen M.H."/>
            <person name="Karst S.M."/>
            <person name="Dueholm M.S."/>
            <person name="Nielsen P.H."/>
            <person name="Albertsen M."/>
        </authorList>
    </citation>
    <scope>NUCLEOTIDE SEQUENCE [LARGE SCALE GENOMIC DNA]</scope>
    <source>
        <strain evidence="1">Ribe_18-Q3-R11-54_BAT3C.373</strain>
    </source>
</reference>
<sequence>MVNKQKLEDMTPEELGKLFPIQIVPYDNNWVNIFNSESRLIKNSLGDNIALKIEHFGSTAIDGLSAKPTIDILIEIPLLTDNLKETITKKMSELGYHFIWRTDEKIPYMHFVKGYTKEGFNKNVFHIHMGDKTHPLWDRIYFRNYLRQNKKAAEEYESLKISLAEKFKYDREAYTNAKSEFVKRITEIAKNENDSC</sequence>
<name>A0A9D7SAS6_9BACT</name>
<dbReference type="Pfam" id="PF04229">
    <property type="entry name" value="GrpB"/>
    <property type="match status" value="1"/>
</dbReference>